<dbReference type="NCBIfam" id="TIGR00229">
    <property type="entry name" value="sensory_box"/>
    <property type="match status" value="1"/>
</dbReference>
<evidence type="ECO:0000256" key="7">
    <source>
        <dbReference type="SAM" id="Phobius"/>
    </source>
</evidence>
<feature type="domain" description="PAC" evidence="10">
    <location>
        <begin position="218"/>
        <end position="269"/>
    </location>
</feature>
<dbReference type="PROSITE" id="PS50112">
    <property type="entry name" value="PAS"/>
    <property type="match status" value="1"/>
</dbReference>
<evidence type="ECO:0000256" key="5">
    <source>
        <dbReference type="ARBA" id="ARBA00022777"/>
    </source>
</evidence>
<feature type="transmembrane region" description="Helical" evidence="7">
    <location>
        <begin position="60"/>
        <end position="80"/>
    </location>
</feature>
<dbReference type="SUPFAM" id="SSF55874">
    <property type="entry name" value="ATPase domain of HSP90 chaperone/DNA topoisomerase II/histidine kinase"/>
    <property type="match status" value="1"/>
</dbReference>
<dbReference type="PROSITE" id="PS50113">
    <property type="entry name" value="PAC"/>
    <property type="match status" value="2"/>
</dbReference>
<gene>
    <name evidence="11" type="ORF">GCM10011340_12850</name>
</gene>
<evidence type="ECO:0000313" key="11">
    <source>
        <dbReference type="EMBL" id="GHE59572.1"/>
    </source>
</evidence>
<dbReference type="Pfam" id="PF08447">
    <property type="entry name" value="PAS_3"/>
    <property type="match status" value="2"/>
</dbReference>
<dbReference type="PRINTS" id="PR00344">
    <property type="entry name" value="BCTRLSENSOR"/>
</dbReference>
<sequence>MLELFRHVFDSNFMPHGHCYFWEKEILIPIVIGDGLTFISYMLIPVVLWRYVKARNDLKFSFVFKAFAAFIFFCGIGHLVDIVNIWEPYYRVSAITKMCTGLVSLGTIVLLFKFFPKALKIGLPGQVEQINKELKRQNHELEELNDFYNDTMKTVRLGYWHLDLRNNELFWSPVVYEIHEMEPGTPVSVESAISYYHPDHIHLITGVVQEAIESGKPFDLDLKLITAKKNVIWVRAIGKTVYEKGKAIRLKGLFQDINESKLREQRLLESESALNEAETIAKVGSWRWYVDKDEHYWSDERFRILGYHPNEIEPSLKASFQLIHSDDRESVQQMVEQAIAERAPYEIRYRIKTKDGQHKVLIDKGVPSEDKYSDETLYLGVVRDITEEHTRERELQESLQALERSNRELQDFAYVASHDLQEPLRVITSYLQLLEIGHAEKLDDEARHFIQSIIKASARMKNLINDLLTISKLDTSPKEIEPVDLNEVLKIVCDNLEFSINESDAQIVYDNLPTVEGDRSRLEQLFQNLMSNAIKFRRHDVQPRVEITATEKGQKFRIAVSDNGIGIESKYTERIFTIFQRLHSRDEYDGTGIGLAICKKIVESHGSTFTVESEVGKGTSFIFDLKPVNK</sequence>
<keyword evidence="7" id="KW-1133">Transmembrane helix</keyword>
<dbReference type="SUPFAM" id="SSF55785">
    <property type="entry name" value="PYP-like sensor domain (PAS domain)"/>
    <property type="match status" value="2"/>
</dbReference>
<dbReference type="EC" id="2.7.13.3" evidence="2"/>
<name>A0ABQ3I2Y2_9BACT</name>
<dbReference type="Gene3D" id="1.10.287.130">
    <property type="match status" value="1"/>
</dbReference>
<dbReference type="InterPro" id="IPR000014">
    <property type="entry name" value="PAS"/>
</dbReference>
<dbReference type="Pfam" id="PF02518">
    <property type="entry name" value="HATPase_c"/>
    <property type="match status" value="1"/>
</dbReference>
<dbReference type="Pfam" id="PF25487">
    <property type="entry name" value="ETR1_N"/>
    <property type="match status" value="1"/>
</dbReference>
<feature type="coiled-coil region" evidence="6">
    <location>
        <begin position="385"/>
        <end position="412"/>
    </location>
</feature>
<dbReference type="PANTHER" id="PTHR43304">
    <property type="entry name" value="PHYTOCHROME-LIKE PROTEIN CPH1"/>
    <property type="match status" value="1"/>
</dbReference>
<keyword evidence="4" id="KW-0808">Transferase</keyword>
<protein>
    <recommendedName>
        <fullName evidence="2">histidine kinase</fullName>
        <ecNumber evidence="2">2.7.13.3</ecNumber>
    </recommendedName>
</protein>
<dbReference type="InterPro" id="IPR036097">
    <property type="entry name" value="HisK_dim/P_sf"/>
</dbReference>
<evidence type="ECO:0000256" key="2">
    <source>
        <dbReference type="ARBA" id="ARBA00012438"/>
    </source>
</evidence>
<dbReference type="Gene3D" id="2.10.70.100">
    <property type="match status" value="1"/>
</dbReference>
<dbReference type="PANTHER" id="PTHR43304:SF1">
    <property type="entry name" value="PAC DOMAIN-CONTAINING PROTEIN"/>
    <property type="match status" value="1"/>
</dbReference>
<accession>A0ABQ3I2Y2</accession>
<dbReference type="Gene3D" id="3.30.450.20">
    <property type="entry name" value="PAS domain"/>
    <property type="match status" value="2"/>
</dbReference>
<dbReference type="PROSITE" id="PS50109">
    <property type="entry name" value="HIS_KIN"/>
    <property type="match status" value="1"/>
</dbReference>
<dbReference type="RefSeq" id="WP_189629408.1">
    <property type="nucleotide sequence ID" value="NZ_BNAG01000002.1"/>
</dbReference>
<dbReference type="InterPro" id="IPR000700">
    <property type="entry name" value="PAS-assoc_C"/>
</dbReference>
<dbReference type="InterPro" id="IPR005467">
    <property type="entry name" value="His_kinase_dom"/>
</dbReference>
<dbReference type="Gene3D" id="3.30.565.10">
    <property type="entry name" value="Histidine kinase-like ATPase, C-terminal domain"/>
    <property type="match status" value="1"/>
</dbReference>
<evidence type="ECO:0000259" key="10">
    <source>
        <dbReference type="PROSITE" id="PS50113"/>
    </source>
</evidence>
<dbReference type="InterPro" id="IPR035965">
    <property type="entry name" value="PAS-like_dom_sf"/>
</dbReference>
<comment type="catalytic activity">
    <reaction evidence="1">
        <text>ATP + protein L-histidine = ADP + protein N-phospho-L-histidine.</text>
        <dbReference type="EC" id="2.7.13.3"/>
    </reaction>
</comment>
<keyword evidence="5" id="KW-0418">Kinase</keyword>
<dbReference type="InterPro" id="IPR004358">
    <property type="entry name" value="Sig_transdc_His_kin-like_C"/>
</dbReference>
<keyword evidence="7" id="KW-0472">Membrane</keyword>
<dbReference type="InterPro" id="IPR013655">
    <property type="entry name" value="PAS_fold_3"/>
</dbReference>
<dbReference type="InterPro" id="IPR058544">
    <property type="entry name" value="ETR1_N"/>
</dbReference>
<feature type="domain" description="PAC" evidence="10">
    <location>
        <begin position="345"/>
        <end position="397"/>
    </location>
</feature>
<proteinExistence type="predicted"/>
<organism evidence="11 12">
    <name type="scientific">Roseivirga thermotolerans</name>
    <dbReference type="NCBI Taxonomy" id="1758176"/>
    <lineage>
        <taxon>Bacteria</taxon>
        <taxon>Pseudomonadati</taxon>
        <taxon>Bacteroidota</taxon>
        <taxon>Cytophagia</taxon>
        <taxon>Cytophagales</taxon>
        <taxon>Roseivirgaceae</taxon>
        <taxon>Roseivirga</taxon>
    </lineage>
</organism>
<dbReference type="CDD" id="cd00130">
    <property type="entry name" value="PAS"/>
    <property type="match status" value="1"/>
</dbReference>
<comment type="caution">
    <text evidence="11">The sequence shown here is derived from an EMBL/GenBank/DDBJ whole genome shotgun (WGS) entry which is preliminary data.</text>
</comment>
<dbReference type="SMART" id="SM00388">
    <property type="entry name" value="HisKA"/>
    <property type="match status" value="1"/>
</dbReference>
<dbReference type="InterPro" id="IPR052162">
    <property type="entry name" value="Sensor_kinase/Photoreceptor"/>
</dbReference>
<keyword evidence="3" id="KW-0597">Phosphoprotein</keyword>
<dbReference type="InterPro" id="IPR036890">
    <property type="entry name" value="HATPase_C_sf"/>
</dbReference>
<feature type="domain" description="Histidine kinase" evidence="8">
    <location>
        <begin position="415"/>
        <end position="629"/>
    </location>
</feature>
<evidence type="ECO:0000256" key="4">
    <source>
        <dbReference type="ARBA" id="ARBA00022679"/>
    </source>
</evidence>
<dbReference type="SMART" id="SM00387">
    <property type="entry name" value="HATPase_c"/>
    <property type="match status" value="1"/>
</dbReference>
<evidence type="ECO:0000256" key="6">
    <source>
        <dbReference type="SAM" id="Coils"/>
    </source>
</evidence>
<keyword evidence="12" id="KW-1185">Reference proteome</keyword>
<dbReference type="SUPFAM" id="SSF47384">
    <property type="entry name" value="Homodimeric domain of signal transducing histidine kinase"/>
    <property type="match status" value="1"/>
</dbReference>
<dbReference type="Pfam" id="PF00512">
    <property type="entry name" value="HisKA"/>
    <property type="match status" value="1"/>
</dbReference>
<dbReference type="SMART" id="SM00086">
    <property type="entry name" value="PAC"/>
    <property type="match status" value="2"/>
</dbReference>
<feature type="domain" description="PAS" evidence="9">
    <location>
        <begin position="296"/>
        <end position="342"/>
    </location>
</feature>
<feature type="transmembrane region" description="Helical" evidence="7">
    <location>
        <begin position="26"/>
        <end position="48"/>
    </location>
</feature>
<evidence type="ECO:0000313" key="12">
    <source>
        <dbReference type="Proteomes" id="UP000658258"/>
    </source>
</evidence>
<dbReference type="EMBL" id="BNAG01000002">
    <property type="protein sequence ID" value="GHE59572.1"/>
    <property type="molecule type" value="Genomic_DNA"/>
</dbReference>
<dbReference type="InterPro" id="IPR001610">
    <property type="entry name" value="PAC"/>
</dbReference>
<dbReference type="InterPro" id="IPR003661">
    <property type="entry name" value="HisK_dim/P_dom"/>
</dbReference>
<keyword evidence="7" id="KW-0812">Transmembrane</keyword>
<dbReference type="Proteomes" id="UP000658258">
    <property type="component" value="Unassembled WGS sequence"/>
</dbReference>
<evidence type="ECO:0000259" key="8">
    <source>
        <dbReference type="PROSITE" id="PS50109"/>
    </source>
</evidence>
<dbReference type="CDD" id="cd00082">
    <property type="entry name" value="HisKA"/>
    <property type="match status" value="1"/>
</dbReference>
<dbReference type="InterPro" id="IPR003594">
    <property type="entry name" value="HATPase_dom"/>
</dbReference>
<evidence type="ECO:0000259" key="9">
    <source>
        <dbReference type="PROSITE" id="PS50112"/>
    </source>
</evidence>
<keyword evidence="6" id="KW-0175">Coiled coil</keyword>
<reference evidence="12" key="1">
    <citation type="journal article" date="2019" name="Int. J. Syst. Evol. Microbiol.">
        <title>The Global Catalogue of Microorganisms (GCM) 10K type strain sequencing project: providing services to taxonomists for standard genome sequencing and annotation.</title>
        <authorList>
            <consortium name="The Broad Institute Genomics Platform"/>
            <consortium name="The Broad Institute Genome Sequencing Center for Infectious Disease"/>
            <person name="Wu L."/>
            <person name="Ma J."/>
        </authorList>
    </citation>
    <scope>NUCLEOTIDE SEQUENCE [LARGE SCALE GENOMIC DNA]</scope>
    <source>
        <strain evidence="12">CGMCC 1.15111</strain>
    </source>
</reference>
<evidence type="ECO:0000256" key="1">
    <source>
        <dbReference type="ARBA" id="ARBA00000085"/>
    </source>
</evidence>
<evidence type="ECO:0000256" key="3">
    <source>
        <dbReference type="ARBA" id="ARBA00022553"/>
    </source>
</evidence>